<dbReference type="PANTHER" id="PTHR30069">
    <property type="entry name" value="TONB-DEPENDENT OUTER MEMBRANE RECEPTOR"/>
    <property type="match status" value="1"/>
</dbReference>
<evidence type="ECO:0000313" key="16">
    <source>
        <dbReference type="EMBL" id="TYT25405.1"/>
    </source>
</evidence>
<dbReference type="PROSITE" id="PS01156">
    <property type="entry name" value="TONB_DEPENDENT_REC_2"/>
    <property type="match status" value="1"/>
</dbReference>
<evidence type="ECO:0000313" key="17">
    <source>
        <dbReference type="Proteomes" id="UP000324973"/>
    </source>
</evidence>
<dbReference type="InterPro" id="IPR039426">
    <property type="entry name" value="TonB-dep_rcpt-like"/>
</dbReference>
<evidence type="ECO:0000256" key="13">
    <source>
        <dbReference type="SAM" id="SignalP"/>
    </source>
</evidence>
<dbReference type="InterPro" id="IPR036942">
    <property type="entry name" value="Beta-barrel_TonB_sf"/>
</dbReference>
<dbReference type="PANTHER" id="PTHR30069:SF41">
    <property type="entry name" value="HEME_HEMOPEXIN UTILIZATION PROTEIN C"/>
    <property type="match status" value="1"/>
</dbReference>
<dbReference type="InterPro" id="IPR012910">
    <property type="entry name" value="Plug_dom"/>
</dbReference>
<evidence type="ECO:0000259" key="15">
    <source>
        <dbReference type="Pfam" id="PF07715"/>
    </source>
</evidence>
<dbReference type="GO" id="GO:0015344">
    <property type="term" value="F:siderophore uptake transmembrane transporter activity"/>
    <property type="evidence" value="ECO:0007669"/>
    <property type="project" value="TreeGrafter"/>
</dbReference>
<dbReference type="GO" id="GO:0044718">
    <property type="term" value="P:siderophore transmembrane transport"/>
    <property type="evidence" value="ECO:0007669"/>
    <property type="project" value="TreeGrafter"/>
</dbReference>
<evidence type="ECO:0000256" key="5">
    <source>
        <dbReference type="ARBA" id="ARBA00022692"/>
    </source>
</evidence>
<evidence type="ECO:0000256" key="4">
    <source>
        <dbReference type="ARBA" id="ARBA00022452"/>
    </source>
</evidence>
<sequence>MSTTSLPARQARRPSAGRQLAAAIALAMPAMASAQDVAAPDSDPVALDQVVVVGAMTDEVLDREDIELTQAGDLADLFRAIPSVQVGGGVGLAQKIYVRGLEDSLLNVTVDGAPQRGTLFHHVGRVSIEPELLETVDVQAGPGEATSGFGAIGGAIRFRTRNPVDLLQPGRDAGGLLKAGWMSNAGHKASATAFGRLSGDIGILASFVRVDRDDYEDGDGTTLRGTGADQRLGFVKIGGEFGDGHRLAASYEVRREEGDFGARPNWPVLEGEPLFPVEGERRTAVLNYGVAVSDALELEATGYRTESTFVQDRFDRWGRYGADIDTWGFDLRGRWRAGAHRITAGIEHRDDSVSSQYLAEAATWQPWAWDPAIGRFEEQGRLLGVYVQDHWQVSEPLLLSFGARYDDYDLDLTTYGGGTDSDGVSLNAGGRWRLTPELTLNAGYAEAFRGKEIGDAFTLEQRPGRLTLSPTLQPEQVDNTELGLAWARDGVSASAVVYRMSIDDVVLDQLYSGPPPQGGVYYENVGTFRSEGVELRAGIIRGAFSADAYYNRYDSRLNDRRIEGYEHIALGNSMGDNWNLMLGYRPDDRFGLQLGVTHVEDLDDVEVLFRDVELGYLPDTQFVDKPGYTVVDLFARWQPLASDRFELFAGVYNLFDRSYRAHASVADYTAIPDYELVAGLNEPGRNFRLGATVRF</sequence>
<dbReference type="InterPro" id="IPR010917">
    <property type="entry name" value="TonB_rcpt_CS"/>
</dbReference>
<keyword evidence="5 10" id="KW-0812">Transmembrane</keyword>
<dbReference type="Proteomes" id="UP000324973">
    <property type="component" value="Unassembled WGS sequence"/>
</dbReference>
<evidence type="ECO:0000259" key="14">
    <source>
        <dbReference type="Pfam" id="PF00593"/>
    </source>
</evidence>
<dbReference type="CDD" id="cd01347">
    <property type="entry name" value="ligand_gated_channel"/>
    <property type="match status" value="1"/>
</dbReference>
<protein>
    <submittedName>
        <fullName evidence="16">TonB-dependent receptor</fullName>
    </submittedName>
</protein>
<evidence type="ECO:0000256" key="10">
    <source>
        <dbReference type="PROSITE-ProRule" id="PRU01360"/>
    </source>
</evidence>
<dbReference type="Pfam" id="PF07715">
    <property type="entry name" value="Plug"/>
    <property type="match status" value="1"/>
</dbReference>
<reference evidence="16 17" key="1">
    <citation type="submission" date="2019-08" db="EMBL/GenBank/DDBJ databases">
        <title>Luteimonas viscosus sp. nov., isolated from soil of a sunflower field.</title>
        <authorList>
            <person name="Jianli Z."/>
            <person name="Ying Z."/>
        </authorList>
    </citation>
    <scope>NUCLEOTIDE SEQUENCE [LARGE SCALE GENOMIC DNA]</scope>
    <source>
        <strain evidence="16 17">XBU10</strain>
    </source>
</reference>
<dbReference type="RefSeq" id="WP_149101956.1">
    <property type="nucleotide sequence ID" value="NZ_VTFT01000001.1"/>
</dbReference>
<keyword evidence="17" id="KW-1185">Reference proteome</keyword>
<keyword evidence="8 10" id="KW-0472">Membrane</keyword>
<comment type="similarity">
    <text evidence="2 10 12">Belongs to the TonB-dependent receptor family.</text>
</comment>
<dbReference type="InterPro" id="IPR037066">
    <property type="entry name" value="Plug_dom_sf"/>
</dbReference>
<dbReference type="InterPro" id="IPR000531">
    <property type="entry name" value="Beta-barrel_TonB"/>
</dbReference>
<feature type="chain" id="PRO_5022806896" evidence="13">
    <location>
        <begin position="35"/>
        <end position="695"/>
    </location>
</feature>
<organism evidence="16 17">
    <name type="scientific">Luteimonas viscosa</name>
    <dbReference type="NCBI Taxonomy" id="1132694"/>
    <lineage>
        <taxon>Bacteria</taxon>
        <taxon>Pseudomonadati</taxon>
        <taxon>Pseudomonadota</taxon>
        <taxon>Gammaproteobacteria</taxon>
        <taxon>Lysobacterales</taxon>
        <taxon>Lysobacteraceae</taxon>
        <taxon>Luteimonas</taxon>
    </lineage>
</organism>
<evidence type="ECO:0000256" key="3">
    <source>
        <dbReference type="ARBA" id="ARBA00022448"/>
    </source>
</evidence>
<dbReference type="PROSITE" id="PS52016">
    <property type="entry name" value="TONB_DEPENDENT_REC_3"/>
    <property type="match status" value="1"/>
</dbReference>
<evidence type="ECO:0000256" key="12">
    <source>
        <dbReference type="RuleBase" id="RU003357"/>
    </source>
</evidence>
<keyword evidence="9 10" id="KW-0998">Cell outer membrane</keyword>
<comment type="caution">
    <text evidence="16">The sequence shown here is derived from an EMBL/GenBank/DDBJ whole genome shotgun (WGS) entry which is preliminary data.</text>
</comment>
<keyword evidence="6 13" id="KW-0732">Signal</keyword>
<feature type="domain" description="TonB-dependent receptor plug" evidence="15">
    <location>
        <begin position="59"/>
        <end position="155"/>
    </location>
</feature>
<evidence type="ECO:0000256" key="8">
    <source>
        <dbReference type="ARBA" id="ARBA00023136"/>
    </source>
</evidence>
<dbReference type="GO" id="GO:0009279">
    <property type="term" value="C:cell outer membrane"/>
    <property type="evidence" value="ECO:0007669"/>
    <property type="project" value="UniProtKB-SubCell"/>
</dbReference>
<dbReference type="Pfam" id="PF00593">
    <property type="entry name" value="TonB_dep_Rec_b-barrel"/>
    <property type="match status" value="1"/>
</dbReference>
<keyword evidence="3 10" id="KW-0813">Transport</keyword>
<feature type="signal peptide" evidence="13">
    <location>
        <begin position="1"/>
        <end position="34"/>
    </location>
</feature>
<dbReference type="OrthoDB" id="9764669at2"/>
<feature type="short sequence motif" description="TonB C-terminal box" evidence="11">
    <location>
        <begin position="678"/>
        <end position="695"/>
    </location>
</feature>
<comment type="subcellular location">
    <subcellularLocation>
        <location evidence="1 10">Cell outer membrane</location>
        <topology evidence="1 10">Multi-pass membrane protein</topology>
    </subcellularLocation>
</comment>
<keyword evidence="7 12" id="KW-0798">TonB box</keyword>
<dbReference type="SUPFAM" id="SSF56935">
    <property type="entry name" value="Porins"/>
    <property type="match status" value="1"/>
</dbReference>
<proteinExistence type="inferred from homology"/>
<keyword evidence="4 10" id="KW-1134">Transmembrane beta strand</keyword>
<evidence type="ECO:0000256" key="9">
    <source>
        <dbReference type="ARBA" id="ARBA00023237"/>
    </source>
</evidence>
<keyword evidence="16" id="KW-0675">Receptor</keyword>
<evidence type="ECO:0000256" key="7">
    <source>
        <dbReference type="ARBA" id="ARBA00023077"/>
    </source>
</evidence>
<name>A0A5D4XN71_9GAMM</name>
<dbReference type="Gene3D" id="2.170.130.10">
    <property type="entry name" value="TonB-dependent receptor, plug domain"/>
    <property type="match status" value="1"/>
</dbReference>
<evidence type="ECO:0000256" key="1">
    <source>
        <dbReference type="ARBA" id="ARBA00004571"/>
    </source>
</evidence>
<gene>
    <name evidence="16" type="ORF">FZO89_03490</name>
</gene>
<dbReference type="AlphaFoldDB" id="A0A5D4XN71"/>
<dbReference type="EMBL" id="VTFT01000001">
    <property type="protein sequence ID" value="TYT25405.1"/>
    <property type="molecule type" value="Genomic_DNA"/>
</dbReference>
<evidence type="ECO:0000256" key="11">
    <source>
        <dbReference type="PROSITE-ProRule" id="PRU10144"/>
    </source>
</evidence>
<dbReference type="Gene3D" id="2.40.170.20">
    <property type="entry name" value="TonB-dependent receptor, beta-barrel domain"/>
    <property type="match status" value="1"/>
</dbReference>
<evidence type="ECO:0000256" key="2">
    <source>
        <dbReference type="ARBA" id="ARBA00009810"/>
    </source>
</evidence>
<accession>A0A5D4XN71</accession>
<evidence type="ECO:0000256" key="6">
    <source>
        <dbReference type="ARBA" id="ARBA00022729"/>
    </source>
</evidence>
<feature type="domain" description="TonB-dependent receptor-like beta-barrel" evidence="14">
    <location>
        <begin position="276"/>
        <end position="654"/>
    </location>
</feature>